<accession>A0A9E2NVT7</accession>
<feature type="domain" description="HNH nuclease" evidence="1">
    <location>
        <begin position="212"/>
        <end position="265"/>
    </location>
</feature>
<protein>
    <submittedName>
        <fullName evidence="2">HNH endonuclease</fullName>
    </submittedName>
</protein>
<dbReference type="EMBL" id="JAHLFM010000008">
    <property type="protein sequence ID" value="MBU3830616.1"/>
    <property type="molecule type" value="Genomic_DNA"/>
</dbReference>
<dbReference type="Proteomes" id="UP000824247">
    <property type="component" value="Unassembled WGS sequence"/>
</dbReference>
<dbReference type="GO" id="GO:0004519">
    <property type="term" value="F:endonuclease activity"/>
    <property type="evidence" value="ECO:0007669"/>
    <property type="project" value="UniProtKB-KW"/>
</dbReference>
<reference evidence="2" key="2">
    <citation type="submission" date="2021-04" db="EMBL/GenBank/DDBJ databases">
        <authorList>
            <person name="Gilroy R."/>
        </authorList>
    </citation>
    <scope>NUCLEOTIDE SEQUENCE</scope>
    <source>
        <strain evidence="2">A5-1222</strain>
    </source>
</reference>
<evidence type="ECO:0000259" key="1">
    <source>
        <dbReference type="Pfam" id="PF13391"/>
    </source>
</evidence>
<organism evidence="2 3">
    <name type="scientific">Candidatus Ureaplasma intestinipullorum</name>
    <dbReference type="NCBI Taxonomy" id="2838770"/>
    <lineage>
        <taxon>Bacteria</taxon>
        <taxon>Bacillati</taxon>
        <taxon>Mycoplasmatota</taxon>
        <taxon>Mycoplasmoidales</taxon>
        <taxon>Mycoplasmoidaceae</taxon>
        <taxon>Ureaplasma</taxon>
    </lineage>
</organism>
<reference evidence="2" key="1">
    <citation type="journal article" date="2021" name="PeerJ">
        <title>Extensive microbial diversity within the chicken gut microbiome revealed by metagenomics and culture.</title>
        <authorList>
            <person name="Gilroy R."/>
            <person name="Ravi A."/>
            <person name="Getino M."/>
            <person name="Pursley I."/>
            <person name="Horton D.L."/>
            <person name="Alikhan N.F."/>
            <person name="Baker D."/>
            <person name="Gharbi K."/>
            <person name="Hall N."/>
            <person name="Watson M."/>
            <person name="Adriaenssens E.M."/>
            <person name="Foster-Nyarko E."/>
            <person name="Jarju S."/>
            <person name="Secka A."/>
            <person name="Antonio M."/>
            <person name="Oren A."/>
            <person name="Chaudhuri R.R."/>
            <person name="La Ragione R."/>
            <person name="Hildebrand F."/>
            <person name="Pallen M.J."/>
        </authorList>
    </citation>
    <scope>NUCLEOTIDE SEQUENCE</scope>
    <source>
        <strain evidence="2">A5-1222</strain>
    </source>
</reference>
<keyword evidence="2" id="KW-0378">Hydrolase</keyword>
<gene>
    <name evidence="2" type="ORF">H9897_00425</name>
</gene>
<name>A0A9E2NVT7_9BACT</name>
<sequence>MIDLDLLIEKIRDKAPLPTPQGSFKYPYKPALILSMVYNYHDINIFFNNNIHFGRNSKILKTFYDLIFSSSIVFKNISKDKQYLASFHDPKTQNWLLKTIKNAPGKKLQVDNSNVWEINKTEQYLRINVNISDQQTLSKYFQKIKETAWYHLLLCCPDYNMIKIEQILNAKDYLFNSINNYPNLINEDEQINSGRKFQHIFKKCIYERDQKCKICCSTNSHCLEAAHIKPYSKCESINDKYDINNGITLCANHHKLLDNGMFTFNDDWTVIISPHYHEDDEDLKIKTFEPCYVNNFDDMCPNNKYAKFHRENIFKY</sequence>
<dbReference type="Pfam" id="PF13391">
    <property type="entry name" value="HNH_2"/>
    <property type="match status" value="1"/>
</dbReference>
<evidence type="ECO:0000313" key="3">
    <source>
        <dbReference type="Proteomes" id="UP000824247"/>
    </source>
</evidence>
<proteinExistence type="predicted"/>
<keyword evidence="2" id="KW-0255">Endonuclease</keyword>
<dbReference type="InterPro" id="IPR003615">
    <property type="entry name" value="HNH_nuc"/>
</dbReference>
<keyword evidence="2" id="KW-0540">Nuclease</keyword>
<evidence type="ECO:0000313" key="2">
    <source>
        <dbReference type="EMBL" id="MBU3830616.1"/>
    </source>
</evidence>
<dbReference type="AlphaFoldDB" id="A0A9E2NVT7"/>
<comment type="caution">
    <text evidence="2">The sequence shown here is derived from an EMBL/GenBank/DDBJ whole genome shotgun (WGS) entry which is preliminary data.</text>
</comment>
<dbReference type="CDD" id="cd00085">
    <property type="entry name" value="HNHc"/>
    <property type="match status" value="1"/>
</dbReference>